<dbReference type="Pfam" id="PF01465">
    <property type="entry name" value="GRIP"/>
    <property type="match status" value="1"/>
</dbReference>
<feature type="region of interest" description="Disordered" evidence="2">
    <location>
        <begin position="193"/>
        <end position="213"/>
    </location>
</feature>
<evidence type="ECO:0000256" key="2">
    <source>
        <dbReference type="SAM" id="MobiDB-lite"/>
    </source>
</evidence>
<dbReference type="Proteomes" id="UP000835052">
    <property type="component" value="Unassembled WGS sequence"/>
</dbReference>
<evidence type="ECO:0000313" key="5">
    <source>
        <dbReference type="Proteomes" id="UP000835052"/>
    </source>
</evidence>
<gene>
    <name evidence="4" type="ORF">CAUJ_LOCUS3281</name>
</gene>
<feature type="coiled-coil region" evidence="1">
    <location>
        <begin position="273"/>
        <end position="371"/>
    </location>
</feature>
<organism evidence="4 5">
    <name type="scientific">Caenorhabditis auriculariae</name>
    <dbReference type="NCBI Taxonomy" id="2777116"/>
    <lineage>
        <taxon>Eukaryota</taxon>
        <taxon>Metazoa</taxon>
        <taxon>Ecdysozoa</taxon>
        <taxon>Nematoda</taxon>
        <taxon>Chromadorea</taxon>
        <taxon>Rhabditida</taxon>
        <taxon>Rhabditina</taxon>
        <taxon>Rhabditomorpha</taxon>
        <taxon>Rhabditoidea</taxon>
        <taxon>Rhabditidae</taxon>
        <taxon>Peloderinae</taxon>
        <taxon>Caenorhabditis</taxon>
    </lineage>
</organism>
<dbReference type="SMART" id="SM00755">
    <property type="entry name" value="Grip"/>
    <property type="match status" value="1"/>
</dbReference>
<name>A0A8S1GWS9_9PELO</name>
<dbReference type="EMBL" id="CAJGYM010000006">
    <property type="protein sequence ID" value="CAD6187362.1"/>
    <property type="molecule type" value="Genomic_DNA"/>
</dbReference>
<keyword evidence="5" id="KW-1185">Reference proteome</keyword>
<comment type="caution">
    <text evidence="4">The sequence shown here is derived from an EMBL/GenBank/DDBJ whole genome shotgun (WGS) entry which is preliminary data.</text>
</comment>
<sequence length="476" mass="55761">MAGIDEIRKALHSEQQKTALYEKKLRLTVESFKQLKAEKEALSNIISSLEKSNKKEDKSSDVNQSVAVLIQQSQIRENALLQSRNALLNENNDLKKRLAEADKPLKYSSENSGLDPKFVIAELEHHRKLASISLDQAREAKEVHRNEIITENSDWDPRVAQLEKQIMTMTKRCEEKETEVSELNDEIQRLRGELSQAQEERSRSGSTTPVAEESLTELLQREFDRLKHEPLFDPLDLCCPEQRQAIEEFYRRKIADSTREANDYQTISEITKLRDENNTMMLFNEKLKKQKDEIEKEKRHLITEIEKTEQSVKNRESEISKLKEDIRILTAQRGEIEQEMHKQRSRASEMIEAKEEELEVCRKMLTVLRRDELRSHSENQKLKHPDQRNVFYENRLASREHEITDLRKQLEEVDFPLEGKLQMLSSTNELDYLRNIFVQFLHCMSPPTLQSKLILKAMANVLKLGDEQMKPINKTK</sequence>
<reference evidence="4" key="1">
    <citation type="submission" date="2020-10" db="EMBL/GenBank/DDBJ databases">
        <authorList>
            <person name="Kikuchi T."/>
        </authorList>
    </citation>
    <scope>NUCLEOTIDE SEQUENCE</scope>
    <source>
        <strain evidence="4">NKZ352</strain>
    </source>
</reference>
<dbReference type="PROSITE" id="PS50913">
    <property type="entry name" value="GRIP"/>
    <property type="match status" value="1"/>
</dbReference>
<evidence type="ECO:0000259" key="3">
    <source>
        <dbReference type="PROSITE" id="PS50913"/>
    </source>
</evidence>
<dbReference type="OrthoDB" id="9898580at2759"/>
<proteinExistence type="predicted"/>
<dbReference type="InterPro" id="IPR000237">
    <property type="entry name" value="GRIP_dom"/>
</dbReference>
<evidence type="ECO:0000313" key="4">
    <source>
        <dbReference type="EMBL" id="CAD6187362.1"/>
    </source>
</evidence>
<feature type="domain" description="GRIP" evidence="3">
    <location>
        <begin position="423"/>
        <end position="475"/>
    </location>
</feature>
<dbReference type="AlphaFoldDB" id="A0A8S1GWS9"/>
<evidence type="ECO:0000256" key="1">
    <source>
        <dbReference type="SAM" id="Coils"/>
    </source>
</evidence>
<accession>A0A8S1GWS9</accession>
<keyword evidence="1" id="KW-0175">Coiled coil</keyword>
<protein>
    <recommendedName>
        <fullName evidence="3">GRIP domain-containing protein</fullName>
    </recommendedName>
</protein>
<feature type="compositionally biased region" description="Basic and acidic residues" evidence="2">
    <location>
        <begin position="193"/>
        <end position="203"/>
    </location>
</feature>